<keyword evidence="3" id="KW-1003">Cell membrane</keyword>
<keyword evidence="2" id="KW-0813">Transport</keyword>
<keyword evidence="4" id="KW-0997">Cell inner membrane</keyword>
<keyword evidence="6 8" id="KW-1133">Transmembrane helix</keyword>
<keyword evidence="10" id="KW-1185">Reference proteome</keyword>
<dbReference type="PANTHER" id="PTHR30574:SF1">
    <property type="entry name" value="SULPHUR TRANSPORT DOMAIN-CONTAINING PROTEIN"/>
    <property type="match status" value="1"/>
</dbReference>
<evidence type="ECO:0000256" key="5">
    <source>
        <dbReference type="ARBA" id="ARBA00022692"/>
    </source>
</evidence>
<accession>A0ABR3AEE3</accession>
<feature type="transmembrane region" description="Helical" evidence="8">
    <location>
        <begin position="182"/>
        <end position="201"/>
    </location>
</feature>
<feature type="transmembrane region" description="Helical" evidence="8">
    <location>
        <begin position="75"/>
        <end position="93"/>
    </location>
</feature>
<evidence type="ECO:0000256" key="8">
    <source>
        <dbReference type="SAM" id="Phobius"/>
    </source>
</evidence>
<evidence type="ECO:0000313" key="10">
    <source>
        <dbReference type="Proteomes" id="UP001437256"/>
    </source>
</evidence>
<reference evidence="9 10" key="1">
    <citation type="submission" date="2024-05" db="EMBL/GenBank/DDBJ databases">
        <title>A draft genome resource for the thread blight pathogen Marasmius tenuissimus strain MS-2.</title>
        <authorList>
            <person name="Yulfo-Soto G.E."/>
            <person name="Baruah I.K."/>
            <person name="Amoako-Attah I."/>
            <person name="Bukari Y."/>
            <person name="Meinhardt L.W."/>
            <person name="Bailey B.A."/>
            <person name="Cohen S.P."/>
        </authorList>
    </citation>
    <scope>NUCLEOTIDE SEQUENCE [LARGE SCALE GENOMIC DNA]</scope>
    <source>
        <strain evidence="9 10">MS-2</strain>
    </source>
</reference>
<organism evidence="9 10">
    <name type="scientific">Marasmius tenuissimus</name>
    <dbReference type="NCBI Taxonomy" id="585030"/>
    <lineage>
        <taxon>Eukaryota</taxon>
        <taxon>Fungi</taxon>
        <taxon>Dikarya</taxon>
        <taxon>Basidiomycota</taxon>
        <taxon>Agaricomycotina</taxon>
        <taxon>Agaricomycetes</taxon>
        <taxon>Agaricomycetidae</taxon>
        <taxon>Agaricales</taxon>
        <taxon>Marasmiineae</taxon>
        <taxon>Marasmiaceae</taxon>
        <taxon>Marasmius</taxon>
    </lineage>
</organism>
<comment type="caution">
    <text evidence="9">The sequence shown here is derived from an EMBL/GenBank/DDBJ whole genome shotgun (WGS) entry which is preliminary data.</text>
</comment>
<dbReference type="Pfam" id="PF20398">
    <property type="entry name" value="DUF6691"/>
    <property type="match status" value="1"/>
</dbReference>
<evidence type="ECO:0000256" key="6">
    <source>
        <dbReference type="ARBA" id="ARBA00022989"/>
    </source>
</evidence>
<evidence type="ECO:0000256" key="7">
    <source>
        <dbReference type="ARBA" id="ARBA00023136"/>
    </source>
</evidence>
<feature type="transmembrane region" description="Helical" evidence="8">
    <location>
        <begin position="268"/>
        <end position="291"/>
    </location>
</feature>
<keyword evidence="7 8" id="KW-0472">Membrane</keyword>
<proteinExistence type="predicted"/>
<dbReference type="InterPro" id="IPR046513">
    <property type="entry name" value="DUF6691"/>
</dbReference>
<feature type="transmembrane region" description="Helical" evidence="8">
    <location>
        <begin position="143"/>
        <end position="170"/>
    </location>
</feature>
<evidence type="ECO:0000256" key="4">
    <source>
        <dbReference type="ARBA" id="ARBA00022519"/>
    </source>
</evidence>
<dbReference type="InterPro" id="IPR007272">
    <property type="entry name" value="Sulf_transp_TsuA/YedE"/>
</dbReference>
<feature type="transmembrane region" description="Helical" evidence="8">
    <location>
        <begin position="221"/>
        <end position="241"/>
    </location>
</feature>
<feature type="transmembrane region" description="Helical" evidence="8">
    <location>
        <begin position="6"/>
        <end position="25"/>
    </location>
</feature>
<dbReference type="PANTHER" id="PTHR30574">
    <property type="entry name" value="INNER MEMBRANE PROTEIN YEDE"/>
    <property type="match status" value="1"/>
</dbReference>
<dbReference type="EMBL" id="JBBXMP010000003">
    <property type="protein sequence ID" value="KAL0071334.1"/>
    <property type="molecule type" value="Genomic_DNA"/>
</dbReference>
<feature type="transmembrane region" description="Helical" evidence="8">
    <location>
        <begin position="46"/>
        <end position="63"/>
    </location>
</feature>
<protein>
    <recommendedName>
        <fullName evidence="11">Sulphur transport domain-containing protein</fullName>
    </recommendedName>
</protein>
<evidence type="ECO:0000256" key="1">
    <source>
        <dbReference type="ARBA" id="ARBA00004429"/>
    </source>
</evidence>
<gene>
    <name evidence="9" type="ORF">AAF712_001190</name>
</gene>
<feature type="transmembrane region" description="Helical" evidence="8">
    <location>
        <begin position="113"/>
        <end position="131"/>
    </location>
</feature>
<evidence type="ECO:0000256" key="3">
    <source>
        <dbReference type="ARBA" id="ARBA00022475"/>
    </source>
</evidence>
<keyword evidence="5 8" id="KW-0812">Transmembrane</keyword>
<comment type="subcellular location">
    <subcellularLocation>
        <location evidence="1">Cell inner membrane</location>
        <topology evidence="1">Multi-pass membrane protein</topology>
    </subcellularLocation>
</comment>
<dbReference type="Pfam" id="PF04143">
    <property type="entry name" value="Sulf_transp"/>
    <property type="match status" value="1"/>
</dbReference>
<evidence type="ECO:0000256" key="2">
    <source>
        <dbReference type="ARBA" id="ARBA00022448"/>
    </source>
</evidence>
<sequence>MPPLFLPSFLGGIGLSLPAHALMVLNGNIFGISGFVHRTLRSDIEGMFAVLGLVSGGLVAGVVEGAHPEFCGGISIPLILGSGFLVGLGSKLANGCTSGHMICGISRLAKRSIAATMCFFAAAAPVARWLHSSMPPVDNNVPSFLYLGAADKTLLALQGPPLLLAAALYLAGPTNRSPFSKLTRLLTFWSTSFGFSLALRLSRLVECNKVLGFLLLPDHPAFDPSLAFLALGALPSSIFLYHHARSRETPKLGDKYCIPEKTDLSARLLWGAAIFGVGWGIAGVCPGPALVNLGRAIATGVGWENNVAWLAAFVVGGLVAPS</sequence>
<name>A0ABR3AEE3_9AGAR</name>
<dbReference type="Proteomes" id="UP001437256">
    <property type="component" value="Unassembled WGS sequence"/>
</dbReference>
<evidence type="ECO:0008006" key="11">
    <source>
        <dbReference type="Google" id="ProtNLM"/>
    </source>
</evidence>
<evidence type="ECO:0000313" key="9">
    <source>
        <dbReference type="EMBL" id="KAL0071334.1"/>
    </source>
</evidence>